<comment type="caution">
    <text evidence="3">The sequence shown here is derived from an EMBL/GenBank/DDBJ whole genome shotgun (WGS) entry which is preliminary data.</text>
</comment>
<keyword evidence="4" id="KW-1185">Reference proteome</keyword>
<accession>A0AAE0FBV3</accession>
<evidence type="ECO:0000313" key="4">
    <source>
        <dbReference type="Proteomes" id="UP001190700"/>
    </source>
</evidence>
<sequence>MRFRRPLYLFATLALQFVVAYGGSPFGEKNVIDSAGPSVTTVDVADLDGDGHDDVLVCSYNDRQVGWYRNGLCEGSGFEPLKTIVLSTAASPYYVSGEDMDRDGFVDILVGSYAFEELPFYIYYNDGTGQFSEVSIVNASVTSWDAGDMDGDGDMDVVAANYFFNEIVWFRNEGGRTFSKHTLGASVSMPVAVVLSDFDGDGMLDAAAKGWDIGEVVWYRNEGGGVFGGVQLISDRNNTYGTGLHLRDMNNDGILDLLVCSGTSTGWYQSFGNGSFNGQKEIQDGMSLNNVDAADVDGDGDMDVVGGTSTEVFSFENLGNGSYAVQQVDAQGANAVFLRDLDGDGRADFGALMDGSWWYNNLQGEPISPEAALGGVEWSPFAIWLPCTCWDILKPNWRVPYLKALFVAVSGMIPLIARRPQLHVAASRGGMPKTACGGK</sequence>
<dbReference type="InterPro" id="IPR028994">
    <property type="entry name" value="Integrin_alpha_N"/>
</dbReference>
<dbReference type="AlphaFoldDB" id="A0AAE0FBV3"/>
<dbReference type="EMBL" id="LGRX02021354">
    <property type="protein sequence ID" value="KAK3256765.1"/>
    <property type="molecule type" value="Genomic_DNA"/>
</dbReference>
<name>A0AAE0FBV3_9CHLO</name>
<keyword evidence="1 2" id="KW-0732">Signal</keyword>
<protein>
    <recommendedName>
        <fullName evidence="5">FG-GAP repeat protein</fullName>
    </recommendedName>
</protein>
<evidence type="ECO:0000313" key="3">
    <source>
        <dbReference type="EMBL" id="KAK3256765.1"/>
    </source>
</evidence>
<evidence type="ECO:0008006" key="5">
    <source>
        <dbReference type="Google" id="ProtNLM"/>
    </source>
</evidence>
<dbReference type="PANTHER" id="PTHR44103">
    <property type="entry name" value="PROPROTEIN CONVERTASE P"/>
    <property type="match status" value="1"/>
</dbReference>
<evidence type="ECO:0000256" key="2">
    <source>
        <dbReference type="SAM" id="SignalP"/>
    </source>
</evidence>
<dbReference type="Pfam" id="PF13517">
    <property type="entry name" value="FG-GAP_3"/>
    <property type="match status" value="3"/>
</dbReference>
<organism evidence="3 4">
    <name type="scientific">Cymbomonas tetramitiformis</name>
    <dbReference type="NCBI Taxonomy" id="36881"/>
    <lineage>
        <taxon>Eukaryota</taxon>
        <taxon>Viridiplantae</taxon>
        <taxon>Chlorophyta</taxon>
        <taxon>Pyramimonadophyceae</taxon>
        <taxon>Pyramimonadales</taxon>
        <taxon>Pyramimonadaceae</taxon>
        <taxon>Cymbomonas</taxon>
    </lineage>
</organism>
<dbReference type="PANTHER" id="PTHR44103:SF1">
    <property type="entry name" value="PROPROTEIN CONVERTASE P"/>
    <property type="match status" value="1"/>
</dbReference>
<gene>
    <name evidence="3" type="ORF">CYMTET_34117</name>
</gene>
<dbReference type="Gene3D" id="2.130.10.130">
    <property type="entry name" value="Integrin alpha, N-terminal"/>
    <property type="match status" value="1"/>
</dbReference>
<dbReference type="Proteomes" id="UP001190700">
    <property type="component" value="Unassembled WGS sequence"/>
</dbReference>
<reference evidence="3 4" key="1">
    <citation type="journal article" date="2015" name="Genome Biol. Evol.">
        <title>Comparative Genomics of a Bacterivorous Green Alga Reveals Evolutionary Causalities and Consequences of Phago-Mixotrophic Mode of Nutrition.</title>
        <authorList>
            <person name="Burns J.A."/>
            <person name="Paasch A."/>
            <person name="Narechania A."/>
            <person name="Kim E."/>
        </authorList>
    </citation>
    <scope>NUCLEOTIDE SEQUENCE [LARGE SCALE GENOMIC DNA]</scope>
    <source>
        <strain evidence="3 4">PLY_AMNH</strain>
    </source>
</reference>
<feature type="chain" id="PRO_5042243664" description="FG-GAP repeat protein" evidence="2">
    <location>
        <begin position="23"/>
        <end position="439"/>
    </location>
</feature>
<dbReference type="SUPFAM" id="SSF69318">
    <property type="entry name" value="Integrin alpha N-terminal domain"/>
    <property type="match status" value="2"/>
</dbReference>
<proteinExistence type="predicted"/>
<feature type="signal peptide" evidence="2">
    <location>
        <begin position="1"/>
        <end position="22"/>
    </location>
</feature>
<dbReference type="InterPro" id="IPR013517">
    <property type="entry name" value="FG-GAP"/>
</dbReference>
<evidence type="ECO:0000256" key="1">
    <source>
        <dbReference type="ARBA" id="ARBA00022729"/>
    </source>
</evidence>